<sequence>MHLNTLLNLRFLLNGGKRQTRCTYQHYALQYANRVHRIICGFESYFMGYSLGLLLRYAQQHTTDKSI</sequence>
<protein>
    <submittedName>
        <fullName evidence="1">Uncharacterized protein</fullName>
    </submittedName>
</protein>
<evidence type="ECO:0000313" key="1">
    <source>
        <dbReference type="EMBL" id="JAA87659.1"/>
    </source>
</evidence>
<dbReference type="EMBL" id="GAIX01004901">
    <property type="protein sequence ID" value="JAA87659.1"/>
    <property type="molecule type" value="Transcribed_RNA"/>
</dbReference>
<organism evidence="1">
    <name type="scientific">Pararge aegeria</name>
    <name type="common">speckled wood butterfly</name>
    <dbReference type="NCBI Taxonomy" id="116150"/>
    <lineage>
        <taxon>Eukaryota</taxon>
        <taxon>Metazoa</taxon>
        <taxon>Ecdysozoa</taxon>
        <taxon>Arthropoda</taxon>
        <taxon>Hexapoda</taxon>
        <taxon>Insecta</taxon>
        <taxon>Pterygota</taxon>
        <taxon>Neoptera</taxon>
        <taxon>Endopterygota</taxon>
        <taxon>Lepidoptera</taxon>
        <taxon>Glossata</taxon>
        <taxon>Ditrysia</taxon>
        <taxon>Papilionoidea</taxon>
        <taxon>Nymphalidae</taxon>
        <taxon>Satyrinae</taxon>
        <taxon>Satyrini</taxon>
        <taxon>Parargina</taxon>
        <taxon>Pararge</taxon>
    </lineage>
</organism>
<name>S4PAQ4_9NEOP</name>
<proteinExistence type="predicted"/>
<reference evidence="1" key="2">
    <citation type="submission" date="2013-05" db="EMBL/GenBank/DDBJ databases">
        <authorList>
            <person name="Carter J.-M."/>
            <person name="Baker S.C."/>
            <person name="Pink R."/>
            <person name="Carter D.R.F."/>
            <person name="Collins A."/>
            <person name="Tomlin J."/>
            <person name="Gibbs M."/>
            <person name="Breuker C.J."/>
        </authorList>
    </citation>
    <scope>NUCLEOTIDE SEQUENCE</scope>
    <source>
        <tissue evidence="1">Ovary</tissue>
    </source>
</reference>
<dbReference type="AlphaFoldDB" id="S4PAQ4"/>
<accession>S4PAQ4</accession>
<reference evidence="1" key="1">
    <citation type="journal article" date="2013" name="BMC Genomics">
        <title>Unscrambling butterfly oogenesis.</title>
        <authorList>
            <person name="Carter J.M."/>
            <person name="Baker S.C."/>
            <person name="Pink R."/>
            <person name="Carter D.R."/>
            <person name="Collins A."/>
            <person name="Tomlin J."/>
            <person name="Gibbs M."/>
            <person name="Breuker C.J."/>
        </authorList>
    </citation>
    <scope>NUCLEOTIDE SEQUENCE</scope>
    <source>
        <tissue evidence="1">Ovary</tissue>
    </source>
</reference>